<accession>A0AAJ0QT88</accession>
<dbReference type="RefSeq" id="WP_062937361.1">
    <property type="nucleotide sequence ID" value="NZ_LRDT01000089.1"/>
</dbReference>
<name>A0AAJ0QT88_ACIBA</name>
<dbReference type="AlphaFoldDB" id="A0AAJ0QT88"/>
<reference evidence="1 2" key="1">
    <citation type="submission" date="2016-01" db="EMBL/GenBank/DDBJ databases">
        <title>Draft sequences of Acinetobacter baumannii isolates from wounded military personnel.</title>
        <authorList>
            <person name="Arivett B.A."/>
            <person name="Fiester S.E."/>
            <person name="Ream D.C."/>
            <person name="Actis L.A."/>
        </authorList>
    </citation>
    <scope>NUCLEOTIDE SEQUENCE [LARGE SCALE GENOMIC DNA]</scope>
    <source>
        <strain evidence="1 2">AB2828</strain>
    </source>
</reference>
<gene>
    <name evidence="1" type="ORF">LV35_04216</name>
</gene>
<sequence length="72" mass="8002">MSEQQIQAMGSLFSRMTAETANEARFTDEQVAALIELFVPRFVTEAPGMKPAGLSCRVDRDGKGWTIRIDKP</sequence>
<evidence type="ECO:0000313" key="2">
    <source>
        <dbReference type="Proteomes" id="UP000076296"/>
    </source>
</evidence>
<comment type="caution">
    <text evidence="1">The sequence shown here is derived from an EMBL/GenBank/DDBJ whole genome shotgun (WGS) entry which is preliminary data.</text>
</comment>
<protein>
    <submittedName>
        <fullName evidence="1">Uncharacterized protein</fullName>
    </submittedName>
</protein>
<dbReference type="Proteomes" id="UP000076296">
    <property type="component" value="Unassembled WGS sequence"/>
</dbReference>
<evidence type="ECO:0000313" key="1">
    <source>
        <dbReference type="EMBL" id="KZA07356.1"/>
    </source>
</evidence>
<organism evidence="1 2">
    <name type="scientific">Acinetobacter baumannii</name>
    <dbReference type="NCBI Taxonomy" id="470"/>
    <lineage>
        <taxon>Bacteria</taxon>
        <taxon>Pseudomonadati</taxon>
        <taxon>Pseudomonadota</taxon>
        <taxon>Gammaproteobacteria</taxon>
        <taxon>Moraxellales</taxon>
        <taxon>Moraxellaceae</taxon>
        <taxon>Acinetobacter</taxon>
        <taxon>Acinetobacter calcoaceticus/baumannii complex</taxon>
    </lineage>
</organism>
<proteinExistence type="predicted"/>
<dbReference type="EMBL" id="LRDT01000089">
    <property type="protein sequence ID" value="KZA07356.1"/>
    <property type="molecule type" value="Genomic_DNA"/>
</dbReference>